<protein>
    <submittedName>
        <fullName evidence="1">Putative baseplate wedge subunit</fullName>
    </submittedName>
</protein>
<organism evidence="1 2">
    <name type="scientific">Aeromonas phage phiA8-29</name>
    <dbReference type="NCBI Taxonomy" id="1978922"/>
    <lineage>
        <taxon>Viruses</taxon>
        <taxon>Duplodnaviria</taxon>
        <taxon>Heunggongvirae</taxon>
        <taxon>Uroviricota</taxon>
        <taxon>Caudoviricetes</taxon>
        <taxon>Pantevenvirales</taxon>
        <taxon>Ackermannviridae</taxon>
        <taxon>Tedavirus</taxon>
        <taxon>Tedavirus A829</taxon>
    </lineage>
</organism>
<name>A0A1W6DYK5_9CAUD</name>
<reference evidence="1 2" key="1">
    <citation type="submission" date="2017-04" db="EMBL/GenBank/DDBJ databases">
        <title>Complete genome sequence and characterization of temperature-dependent bacteriophage phiA8-29 infecting Aeromonas.</title>
        <authorList>
            <person name="He Y."/>
            <person name="Yang H."/>
        </authorList>
    </citation>
    <scope>NUCLEOTIDE SEQUENCE [LARGE SCALE GENOMIC DNA]</scope>
</reference>
<dbReference type="Proteomes" id="UP000221506">
    <property type="component" value="Segment"/>
</dbReference>
<accession>A0A1W6DYK5</accession>
<evidence type="ECO:0000313" key="1">
    <source>
        <dbReference type="EMBL" id="ARK07988.1"/>
    </source>
</evidence>
<proteinExistence type="predicted"/>
<dbReference type="EMBL" id="KY914485">
    <property type="protein sequence ID" value="ARK07988.1"/>
    <property type="molecule type" value="Genomic_DNA"/>
</dbReference>
<keyword evidence="2" id="KW-1185">Reference proteome</keyword>
<sequence>MASENFTPVDYEALKQVLRLKMKSDPRFKDYDFEGSGLSAIIKMLSSMASSQNLNSHFVLGESHFSTSDILGNVQALVTASNGYVPASQTSSRGVVTIEVTPPTGVTPPATLTVPLTFTALGLQNGKSYRFTPYQEKTVPLLSGKYTFTDVIMVEGELVTNTFVQSGAAVSYFTIPNKAVDINTISVVVRESATVVTNKNFERFHSAFQLGPESELFYLSMDRDGYYRVNFGDGHFSKALVDGNVVYVTYKSSSGESSNGISTLTAASEIGGFSDVKVTVTTNTSGGTAQEGIDSIQRNAAMAYGMDGVAVATQEYGLKLKELYPSLKITQWDGSDNNPPKPGFVLLSTYPSLSSAEKQAGVNWLKKYSVGSILTQIVDSTNFEVVCTLYFVSSYSDASKLNSQKKEIEAFCLNYSQEMNSFGNTFEPNTFEELLKVSITGIDRCYVSYKMGAVGVPSKKSISFNFHRQIETNTFTVSVAGVDLIDTISQVGGELIGTKSGVKKTSFSGSFTDGVLTINDLDTLVYTGAITFGVGYASPGGIDKQVSAGRNELLQLSFIV</sequence>
<gene>
    <name evidence="1" type="ORF">phiA829_168</name>
</gene>
<evidence type="ECO:0000313" key="2">
    <source>
        <dbReference type="Proteomes" id="UP000221506"/>
    </source>
</evidence>